<dbReference type="PANTHER" id="PTHR23068">
    <property type="entry name" value="DNA CYTOSINE-5- -METHYLTRANSFERASE 3-RELATED"/>
    <property type="match status" value="1"/>
</dbReference>
<feature type="transmembrane region" description="Helical" evidence="9">
    <location>
        <begin position="775"/>
        <end position="794"/>
    </location>
</feature>
<keyword evidence="10" id="KW-0732">Signal</keyword>
<organism evidence="13 14">
    <name type="scientific">Pantherophis guttatus</name>
    <name type="common">Corn snake</name>
    <name type="synonym">Elaphe guttata</name>
    <dbReference type="NCBI Taxonomy" id="94885"/>
    <lineage>
        <taxon>Eukaryota</taxon>
        <taxon>Metazoa</taxon>
        <taxon>Chordata</taxon>
        <taxon>Craniata</taxon>
        <taxon>Vertebrata</taxon>
        <taxon>Euteleostomi</taxon>
        <taxon>Lepidosauria</taxon>
        <taxon>Squamata</taxon>
        <taxon>Bifurcata</taxon>
        <taxon>Unidentata</taxon>
        <taxon>Episquamata</taxon>
        <taxon>Toxicofera</taxon>
        <taxon>Serpentes</taxon>
        <taxon>Colubroidea</taxon>
        <taxon>Colubridae</taxon>
        <taxon>Colubrinae</taxon>
        <taxon>Pantherophis</taxon>
    </lineage>
</organism>
<evidence type="ECO:0000256" key="1">
    <source>
        <dbReference type="ARBA" id="ARBA00004123"/>
    </source>
</evidence>
<dbReference type="InterPro" id="IPR013106">
    <property type="entry name" value="Ig_V-set"/>
</dbReference>
<evidence type="ECO:0000256" key="7">
    <source>
        <dbReference type="ARBA" id="ARBA00023242"/>
    </source>
</evidence>
<keyword evidence="9" id="KW-0812">Transmembrane</keyword>
<feature type="transmembrane region" description="Helical" evidence="9">
    <location>
        <begin position="806"/>
        <end position="824"/>
    </location>
</feature>
<dbReference type="InterPro" id="IPR050390">
    <property type="entry name" value="C5-Methyltransferase"/>
</dbReference>
<dbReference type="Gene3D" id="3.40.50.150">
    <property type="entry name" value="Vaccinia Virus protein VP39"/>
    <property type="match status" value="1"/>
</dbReference>
<evidence type="ECO:0000256" key="3">
    <source>
        <dbReference type="ARBA" id="ARBA00022723"/>
    </source>
</evidence>
<evidence type="ECO:0000259" key="11">
    <source>
        <dbReference type="PROSITE" id="PS50835"/>
    </source>
</evidence>
<keyword evidence="13" id="KW-1185">Reference proteome</keyword>
<comment type="subcellular location">
    <subcellularLocation>
        <location evidence="2">Membrane</location>
    </subcellularLocation>
    <subcellularLocation>
        <location evidence="1">Nucleus</location>
    </subcellularLocation>
</comment>
<dbReference type="Pfam" id="PF17980">
    <property type="entry name" value="ADD_DNMT3"/>
    <property type="match status" value="1"/>
</dbReference>
<dbReference type="SUPFAM" id="SSF48726">
    <property type="entry name" value="Immunoglobulin"/>
    <property type="match status" value="2"/>
</dbReference>
<protein>
    <submittedName>
        <fullName evidence="14">Uncharacterized protein LOC117669437 isoform X1</fullName>
    </submittedName>
</protein>
<evidence type="ECO:0000256" key="4">
    <source>
        <dbReference type="ARBA" id="ARBA00022771"/>
    </source>
</evidence>
<dbReference type="Gene3D" id="2.60.40.10">
    <property type="entry name" value="Immunoglobulins"/>
    <property type="match status" value="2"/>
</dbReference>
<dbReference type="InterPro" id="IPR013783">
    <property type="entry name" value="Ig-like_fold"/>
</dbReference>
<dbReference type="PROSITE" id="PS51533">
    <property type="entry name" value="ADD"/>
    <property type="match status" value="1"/>
</dbReference>
<keyword evidence="3" id="KW-0479">Metal-binding</keyword>
<evidence type="ECO:0000313" key="14">
    <source>
        <dbReference type="RefSeq" id="XP_060550064.1"/>
    </source>
</evidence>
<evidence type="ECO:0000259" key="12">
    <source>
        <dbReference type="PROSITE" id="PS51533"/>
    </source>
</evidence>
<keyword evidence="5" id="KW-0862">Zinc</keyword>
<dbReference type="InterPro" id="IPR053896">
    <property type="entry name" value="BTN3A2-like_Ig-C"/>
</dbReference>
<evidence type="ECO:0000256" key="6">
    <source>
        <dbReference type="ARBA" id="ARBA00023136"/>
    </source>
</evidence>
<dbReference type="Pfam" id="PF07686">
    <property type="entry name" value="V-set"/>
    <property type="match status" value="1"/>
</dbReference>
<dbReference type="PANTHER" id="PTHR23068:SF13">
    <property type="entry name" value="DNA (CYTOSINE-5)-METHYLTRANSFERASE 3-LIKE"/>
    <property type="match status" value="1"/>
</dbReference>
<feature type="signal peptide" evidence="10">
    <location>
        <begin position="1"/>
        <end position="41"/>
    </location>
</feature>
<dbReference type="Pfam" id="PF22705">
    <property type="entry name" value="C2-set_3"/>
    <property type="match status" value="1"/>
</dbReference>
<feature type="domain" description="Ig-like" evidence="11">
    <location>
        <begin position="533"/>
        <end position="661"/>
    </location>
</feature>
<keyword evidence="9" id="KW-1133">Transmembrane helix</keyword>
<evidence type="ECO:0000256" key="2">
    <source>
        <dbReference type="ARBA" id="ARBA00004370"/>
    </source>
</evidence>
<gene>
    <name evidence="14" type="primary">LOC117669437</name>
</gene>
<dbReference type="InterPro" id="IPR007110">
    <property type="entry name" value="Ig-like_dom"/>
</dbReference>
<reference evidence="14" key="1">
    <citation type="submission" date="2025-08" db="UniProtKB">
        <authorList>
            <consortium name="RefSeq"/>
        </authorList>
    </citation>
    <scope>IDENTIFICATION</scope>
    <source>
        <tissue evidence="14">Blood</tissue>
    </source>
</reference>
<dbReference type="Pfam" id="PF21255">
    <property type="entry name" value="DNMT3_ADD_GATA1-like"/>
    <property type="match status" value="1"/>
</dbReference>
<evidence type="ECO:0000256" key="5">
    <source>
        <dbReference type="ARBA" id="ARBA00022833"/>
    </source>
</evidence>
<keyword evidence="8" id="KW-0393">Immunoglobulin domain</keyword>
<dbReference type="InterPro" id="IPR029063">
    <property type="entry name" value="SAM-dependent_MTases_sf"/>
</dbReference>
<dbReference type="GeneID" id="117669437"/>
<dbReference type="Proteomes" id="UP001652622">
    <property type="component" value="Unplaced"/>
</dbReference>
<dbReference type="InterPro" id="IPR036179">
    <property type="entry name" value="Ig-like_dom_sf"/>
</dbReference>
<feature type="chain" id="PRO_5045586406" evidence="10">
    <location>
        <begin position="42"/>
        <end position="847"/>
    </location>
</feature>
<keyword evidence="7" id="KW-0539">Nucleus</keyword>
<evidence type="ECO:0000256" key="10">
    <source>
        <dbReference type="SAM" id="SignalP"/>
    </source>
</evidence>
<dbReference type="InterPro" id="IPR025766">
    <property type="entry name" value="ADD"/>
</dbReference>
<evidence type="ECO:0000256" key="8">
    <source>
        <dbReference type="ARBA" id="ARBA00023319"/>
    </source>
</evidence>
<dbReference type="PROSITE" id="PS50835">
    <property type="entry name" value="IG_LIKE"/>
    <property type="match status" value="1"/>
</dbReference>
<dbReference type="InterPro" id="IPR040552">
    <property type="entry name" value="DNMT3_ADD_GATA1-like"/>
</dbReference>
<feature type="domain" description="PHD-type" evidence="12">
    <location>
        <begin position="245"/>
        <end position="377"/>
    </location>
</feature>
<accession>A0ABM3ZNW0</accession>
<evidence type="ECO:0000256" key="9">
    <source>
        <dbReference type="SAM" id="Phobius"/>
    </source>
</evidence>
<keyword evidence="4" id="KW-0863">Zinc-finger</keyword>
<evidence type="ECO:0000313" key="13">
    <source>
        <dbReference type="Proteomes" id="UP001652622"/>
    </source>
</evidence>
<sequence length="847" mass="97256">MANESGWVRSSGAHGKSESKTASSIFVLFLLLSILAISCCGCGSSPGRFYLDFVTIRNKIPYIVLRSRRVFSARISFVSFFFSRAARFREPLTFLSQHSPPILEIAPLSRLRDPGRRRKELALWADGMSLLSSLMAQDQMAVIVVDTDSYPEETSSFSEADLTFEDTRFPEIISVSSMEGTPPASLLRPNAGCFAAHSRFAPPLTTLQWASSLLVESYSSDLDISTSSVEEISTSMLSKENIAHEVKYNERHIEDICICCGGFEIYTQHPLFHGGMCAPCSERFLERFFLCDDDGYQADCTICCWGKSLIMCDHSACHKCFCEECVDTLVYPGCAEEIKETTTWICFMCAPQHVNGLLKRRIKWRAILKNFYDQESNSTNIWIYQLLSPWERKSIHVLSLFDNITEELKSLGFLEERRGNGYLKYMDDVTDVIRTNIEEWGPFDFIFGSTPPVAKFYKHPSAWYFYQYFRILQYGSPEEKNKKPFFWLFVDNIVLDEEERDAASRFFQMEAVLRYKQDDSNVQNAVHIWSNIPSVNSFGLLVLFLWVWRSAETEVIGIIGSSIELQCSYPEEESLNYNTNRILWQIKDRFSCFVAGYFPNENMEEDQCEEFKRRTLLNEPKQGSASLQLSNIRIADEFIYECIIQKKINGRFKLIHNESISLKVAANYSKPVITGPVQLGEEIMFMCNSSHGYPEQKLYWINEMDNSTMNITVQFTKELDGSFSVFSTLKMKVASDIKLGCTIEHKQLHQNITTTIDLKNSTNSPIIYNKYHERAVAFSIPIAVLILFIACISWKICKHSPRTTYTVFFAFAVHHSFLLQFYYLHCQTTDLFRKKKDWGGGTQYSSI</sequence>
<dbReference type="InterPro" id="IPR049554">
    <property type="entry name" value="DNMT3_ADD_PHD"/>
</dbReference>
<keyword evidence="6 9" id="KW-0472">Membrane</keyword>
<proteinExistence type="predicted"/>
<name>A0ABM3ZNW0_PANGU</name>
<dbReference type="RefSeq" id="XP_060550064.1">
    <property type="nucleotide sequence ID" value="XM_060694081.1"/>
</dbReference>